<name>A0AA39FWI8_9HYME</name>
<reference evidence="2" key="2">
    <citation type="submission" date="2023-03" db="EMBL/GenBank/DDBJ databases">
        <authorList>
            <person name="Inwood S.N."/>
            <person name="Skelly J.G."/>
            <person name="Guhlin J."/>
            <person name="Harrop T.W.R."/>
            <person name="Goldson S.G."/>
            <person name="Dearden P.K."/>
        </authorList>
    </citation>
    <scope>NUCLEOTIDE SEQUENCE</scope>
    <source>
        <strain evidence="2">Irish</strain>
        <tissue evidence="2">Whole body</tissue>
    </source>
</reference>
<feature type="compositionally biased region" description="Basic and acidic residues" evidence="1">
    <location>
        <begin position="60"/>
        <end position="69"/>
    </location>
</feature>
<organism evidence="2 3">
    <name type="scientific">Microctonus aethiopoides</name>
    <dbReference type="NCBI Taxonomy" id="144406"/>
    <lineage>
        <taxon>Eukaryota</taxon>
        <taxon>Metazoa</taxon>
        <taxon>Ecdysozoa</taxon>
        <taxon>Arthropoda</taxon>
        <taxon>Hexapoda</taxon>
        <taxon>Insecta</taxon>
        <taxon>Pterygota</taxon>
        <taxon>Neoptera</taxon>
        <taxon>Endopterygota</taxon>
        <taxon>Hymenoptera</taxon>
        <taxon>Apocrita</taxon>
        <taxon>Ichneumonoidea</taxon>
        <taxon>Braconidae</taxon>
        <taxon>Euphorinae</taxon>
        <taxon>Microctonus</taxon>
    </lineage>
</organism>
<dbReference type="AlphaFoldDB" id="A0AA39FWI8"/>
<dbReference type="EMBL" id="JAQQBS010000001">
    <property type="protein sequence ID" value="KAK0177165.1"/>
    <property type="molecule type" value="Genomic_DNA"/>
</dbReference>
<proteinExistence type="predicted"/>
<feature type="compositionally biased region" description="Polar residues" evidence="1">
    <location>
        <begin position="7"/>
        <end position="26"/>
    </location>
</feature>
<dbReference type="Proteomes" id="UP001168990">
    <property type="component" value="Unassembled WGS sequence"/>
</dbReference>
<accession>A0AA39FWI8</accession>
<reference evidence="2" key="1">
    <citation type="journal article" date="2023" name="bioRxiv">
        <title>Scaffold-level genome assemblies of two parasitoid biocontrol wasps reveal the parthenogenesis mechanism and an associated novel virus.</title>
        <authorList>
            <person name="Inwood S."/>
            <person name="Skelly J."/>
            <person name="Guhlin J."/>
            <person name="Harrop T."/>
            <person name="Goldson S."/>
            <person name="Dearden P."/>
        </authorList>
    </citation>
    <scope>NUCLEOTIDE SEQUENCE</scope>
    <source>
        <strain evidence="2">Irish</strain>
        <tissue evidence="2">Whole body</tissue>
    </source>
</reference>
<evidence type="ECO:0000256" key="1">
    <source>
        <dbReference type="SAM" id="MobiDB-lite"/>
    </source>
</evidence>
<feature type="compositionally biased region" description="Low complexity" evidence="1">
    <location>
        <begin position="27"/>
        <end position="59"/>
    </location>
</feature>
<comment type="caution">
    <text evidence="2">The sequence shown here is derived from an EMBL/GenBank/DDBJ whole genome shotgun (WGS) entry which is preliminary data.</text>
</comment>
<evidence type="ECO:0000313" key="2">
    <source>
        <dbReference type="EMBL" id="KAK0177165.1"/>
    </source>
</evidence>
<sequence length="183" mass="20169">MSDRSKSPTLSEHSGRASPTLSNTEKPATATTTAAATTRRSPTPTIKLDVPTTTNVTTDPEMRTADHRAGRSASPIITEDPPTTETYNLQHASNVDATHKAFVKEHAYSEVSWPAEHISHNYWKETTFFHESYLYSRIKCRLTALQKPVPSLVMPAAESSTMANISSRLPELTLPTFKGDLKD</sequence>
<protein>
    <submittedName>
        <fullName evidence="2">Uncharacterized protein</fullName>
    </submittedName>
</protein>
<evidence type="ECO:0000313" key="3">
    <source>
        <dbReference type="Proteomes" id="UP001168990"/>
    </source>
</evidence>
<feature type="region of interest" description="Disordered" evidence="1">
    <location>
        <begin position="1"/>
        <end position="82"/>
    </location>
</feature>
<gene>
    <name evidence="2" type="ORF">PV328_001244</name>
</gene>
<keyword evidence="3" id="KW-1185">Reference proteome</keyword>